<dbReference type="Pfam" id="PF14392">
    <property type="entry name" value="zf-CCHC_4"/>
    <property type="match status" value="1"/>
</dbReference>
<dbReference type="Gramene" id="Jr02_11950_p1">
    <property type="protein sequence ID" value="cds.Jr02_11950_p1"/>
    <property type="gene ID" value="Jr02_11950"/>
</dbReference>
<dbReference type="InterPro" id="IPR025836">
    <property type="entry name" value="Zn_knuckle_CX2CX4HX4C"/>
</dbReference>
<reference evidence="3" key="1">
    <citation type="submission" date="2015-10" db="EMBL/GenBank/DDBJ databases">
        <authorList>
            <person name="Martinez-Garcia P.J."/>
            <person name="Crepeau M.W."/>
            <person name="Puiu D."/>
            <person name="Gonzalez-Ibeas D."/>
            <person name="Whalen J."/>
            <person name="Stevens K."/>
            <person name="Paul R."/>
            <person name="Butterfield T."/>
            <person name="Britton M."/>
            <person name="Reagan R."/>
            <person name="Chakraborty S."/>
            <person name="Walawage S.L."/>
            <person name="Vasquez-Gross H.A."/>
            <person name="Cardeno C."/>
            <person name="Famula R."/>
            <person name="Pratt K."/>
            <person name="Kuruganti S."/>
            <person name="Aradhya M.K."/>
            <person name="Leslie C.A."/>
            <person name="Dandekar A.M."/>
            <person name="Salzberg S.L."/>
            <person name="Wegrzyn J.L."/>
            <person name="Langley C.H."/>
            <person name="Neale D.B."/>
        </authorList>
    </citation>
    <scope>NUCLEOTIDE SEQUENCE</scope>
    <source>
        <tissue evidence="3">Leaves</tissue>
    </source>
</reference>
<evidence type="ECO:0000259" key="1">
    <source>
        <dbReference type="Pfam" id="PF14111"/>
    </source>
</evidence>
<protein>
    <recommendedName>
        <fullName evidence="5">CCHC-type domain-containing protein</fullName>
    </recommendedName>
</protein>
<dbReference type="Pfam" id="PF14111">
    <property type="entry name" value="DUF4283"/>
    <property type="match status" value="1"/>
</dbReference>
<feature type="non-terminal residue" evidence="3">
    <location>
        <position position="263"/>
    </location>
</feature>
<dbReference type="Proteomes" id="UP000619265">
    <property type="component" value="Unassembled WGS sequence"/>
</dbReference>
<dbReference type="InterPro" id="IPR025558">
    <property type="entry name" value="DUF4283"/>
</dbReference>
<dbReference type="PANTHER" id="PTHR31286">
    <property type="entry name" value="GLYCINE-RICH CELL WALL STRUCTURAL PROTEIN 1.8-LIKE"/>
    <property type="match status" value="1"/>
</dbReference>
<sequence>MEEEMSKQWERLTLTEEEKEGVALKLQPTISTMRTNHFCLLVMIVVEKFINREAFKSTMSKIWKCDSWLQFSEVGTNKYLIEFQSKKDLDRVINGRPWSFDRWLLCIQPFNGSMSINEVSFSKEEFWIQAYNLPFDYMNQEVGIQIGNSLGRFIKVHVDERGIGWGKFLRIRVELDITKTLLRGLFINVDGKKTWVYFKYERLPSLCFKCGVIRHVKNSCSNQEGREGQSQYGAWLRAPIVRENELLFKKYGESPDHSPKSEP</sequence>
<dbReference type="AlphaFoldDB" id="A0A834D655"/>
<organism evidence="3 4">
    <name type="scientific">Juglans regia</name>
    <name type="common">English walnut</name>
    <dbReference type="NCBI Taxonomy" id="51240"/>
    <lineage>
        <taxon>Eukaryota</taxon>
        <taxon>Viridiplantae</taxon>
        <taxon>Streptophyta</taxon>
        <taxon>Embryophyta</taxon>
        <taxon>Tracheophyta</taxon>
        <taxon>Spermatophyta</taxon>
        <taxon>Magnoliopsida</taxon>
        <taxon>eudicotyledons</taxon>
        <taxon>Gunneridae</taxon>
        <taxon>Pentapetalae</taxon>
        <taxon>rosids</taxon>
        <taxon>fabids</taxon>
        <taxon>Fagales</taxon>
        <taxon>Juglandaceae</taxon>
        <taxon>Juglans</taxon>
    </lineage>
</organism>
<feature type="domain" description="Zinc knuckle CX2CX4HX4C" evidence="2">
    <location>
        <begin position="187"/>
        <end position="221"/>
    </location>
</feature>
<dbReference type="EMBL" id="LIHL02000002">
    <property type="protein sequence ID" value="KAF5477665.1"/>
    <property type="molecule type" value="Genomic_DNA"/>
</dbReference>
<reference evidence="3" key="2">
    <citation type="submission" date="2020-03" db="EMBL/GenBank/DDBJ databases">
        <title>Walnut 2.0.</title>
        <authorList>
            <person name="Marrano A."/>
            <person name="Britton M."/>
            <person name="Zimin A.V."/>
            <person name="Zaini P.A."/>
            <person name="Workman R."/>
            <person name="Puiu D."/>
            <person name="Bianco L."/>
            <person name="Allen B.J."/>
            <person name="Troggio M."/>
            <person name="Leslie C.A."/>
            <person name="Timp W."/>
            <person name="Dendekar A."/>
            <person name="Salzberg S.L."/>
            <person name="Neale D.B."/>
        </authorList>
    </citation>
    <scope>NUCLEOTIDE SEQUENCE</scope>
    <source>
        <tissue evidence="3">Leaves</tissue>
    </source>
</reference>
<evidence type="ECO:0000259" key="2">
    <source>
        <dbReference type="Pfam" id="PF14392"/>
    </source>
</evidence>
<name>A0A834D655_JUGRE</name>
<accession>A0A834D655</accession>
<gene>
    <name evidence="3" type="ORF">F2P56_004284</name>
</gene>
<proteinExistence type="predicted"/>
<dbReference type="PANTHER" id="PTHR31286:SF62">
    <property type="entry name" value="ZINC FINGER, CCHC-TYPE-LIKE PROTEIN"/>
    <property type="match status" value="1"/>
</dbReference>
<evidence type="ECO:0000313" key="4">
    <source>
        <dbReference type="Proteomes" id="UP000619265"/>
    </source>
</evidence>
<comment type="caution">
    <text evidence="3">The sequence shown here is derived from an EMBL/GenBank/DDBJ whole genome shotgun (WGS) entry which is preliminary data.</text>
</comment>
<dbReference type="InterPro" id="IPR040256">
    <property type="entry name" value="At4g02000-like"/>
</dbReference>
<evidence type="ECO:0008006" key="5">
    <source>
        <dbReference type="Google" id="ProtNLM"/>
    </source>
</evidence>
<feature type="domain" description="DUF4283" evidence="1">
    <location>
        <begin position="40"/>
        <end position="111"/>
    </location>
</feature>
<evidence type="ECO:0000313" key="3">
    <source>
        <dbReference type="EMBL" id="KAF5477665.1"/>
    </source>
</evidence>